<evidence type="ECO:0000256" key="2">
    <source>
        <dbReference type="SAM" id="SignalP"/>
    </source>
</evidence>
<evidence type="ECO:0000259" key="3">
    <source>
        <dbReference type="SMART" id="SM00277"/>
    </source>
</evidence>
<comment type="caution">
    <text evidence="4">The sequence shown here is derived from an EMBL/GenBank/DDBJ whole genome shotgun (WGS) entry which is preliminary data.</text>
</comment>
<feature type="domain" description="Granulins" evidence="3">
    <location>
        <begin position="26"/>
        <end position="74"/>
    </location>
</feature>
<evidence type="ECO:0000256" key="1">
    <source>
        <dbReference type="ARBA" id="ARBA00023157"/>
    </source>
</evidence>
<dbReference type="AlphaFoldDB" id="A0A8T0CZ76"/>
<keyword evidence="1" id="KW-1015">Disulfide bond</keyword>
<dbReference type="InterPro" id="IPR000118">
    <property type="entry name" value="Granulin"/>
</dbReference>
<dbReference type="InterPro" id="IPR037277">
    <property type="entry name" value="Granulin_sf"/>
</dbReference>
<feature type="signal peptide" evidence="2">
    <location>
        <begin position="1"/>
        <end position="19"/>
    </location>
</feature>
<dbReference type="EMBL" id="JTDF01022246">
    <property type="protein sequence ID" value="KAF8560772.1"/>
    <property type="molecule type" value="Genomic_DNA"/>
</dbReference>
<organism evidence="4 5">
    <name type="scientific">Paragonimus westermani</name>
    <dbReference type="NCBI Taxonomy" id="34504"/>
    <lineage>
        <taxon>Eukaryota</taxon>
        <taxon>Metazoa</taxon>
        <taxon>Spiralia</taxon>
        <taxon>Lophotrochozoa</taxon>
        <taxon>Platyhelminthes</taxon>
        <taxon>Trematoda</taxon>
        <taxon>Digenea</taxon>
        <taxon>Plagiorchiida</taxon>
        <taxon>Troglotremata</taxon>
        <taxon>Troglotrematidae</taxon>
        <taxon>Paragonimus</taxon>
    </lineage>
</organism>
<gene>
    <name evidence="4" type="ORF">P879_10159</name>
</gene>
<evidence type="ECO:0000313" key="4">
    <source>
        <dbReference type="EMBL" id="KAF8560772.1"/>
    </source>
</evidence>
<dbReference type="Proteomes" id="UP000699462">
    <property type="component" value="Unassembled WGS sequence"/>
</dbReference>
<dbReference type="Gene3D" id="2.10.25.160">
    <property type="entry name" value="Granulin"/>
    <property type="match status" value="1"/>
</dbReference>
<dbReference type="SMART" id="SM00277">
    <property type="entry name" value="GRAN"/>
    <property type="match status" value="1"/>
</dbReference>
<keyword evidence="2" id="KW-0732">Signal</keyword>
<feature type="chain" id="PRO_5035906509" description="Granulins domain-containing protein" evidence="2">
    <location>
        <begin position="20"/>
        <end position="141"/>
    </location>
</feature>
<proteinExistence type="predicted"/>
<protein>
    <recommendedName>
        <fullName evidence="3">Granulins domain-containing protein</fullName>
    </recommendedName>
</protein>
<accession>A0A8T0CZ76</accession>
<reference evidence="4 5" key="1">
    <citation type="submission" date="2019-07" db="EMBL/GenBank/DDBJ databases">
        <title>Annotation for the trematode Paragonimus westermani.</title>
        <authorList>
            <person name="Choi Y.-J."/>
        </authorList>
    </citation>
    <scope>NUCLEOTIDE SEQUENCE [LARGE SCALE GENOMIC DNA]</scope>
    <source>
        <strain evidence="4">180907_Pwestermani</strain>
    </source>
</reference>
<dbReference type="OrthoDB" id="5854875at2759"/>
<name>A0A8T0CZ76_9TREM</name>
<evidence type="ECO:0000313" key="5">
    <source>
        <dbReference type="Proteomes" id="UP000699462"/>
    </source>
</evidence>
<sequence>MWSLALEVIFLATFFFTSALYEPSVCQDCCSDGSCCEVQLNRAACCPFVNGVCCAGGKTCCPQGSVCDAAKTDCTYPNTKTTIPMKDLVTQRAHGTKTLDEEISKRKQKALELGLQAEDCLTATFRRDTHSDLPGSNICLS</sequence>
<keyword evidence="5" id="KW-1185">Reference proteome</keyword>
<dbReference type="Pfam" id="PF00396">
    <property type="entry name" value="Granulin"/>
    <property type="match status" value="1"/>
</dbReference>